<dbReference type="PIRSF" id="PIRSF005669">
    <property type="entry name" value="Hist_AcTrfase_ELP3"/>
    <property type="match status" value="1"/>
</dbReference>
<evidence type="ECO:0000256" key="14">
    <source>
        <dbReference type="ARBA" id="ARBA00023315"/>
    </source>
</evidence>
<evidence type="ECO:0000256" key="13">
    <source>
        <dbReference type="ARBA" id="ARBA00023014"/>
    </source>
</evidence>
<dbReference type="InterPro" id="IPR016181">
    <property type="entry name" value="Acyl_CoA_acyltransferase"/>
</dbReference>
<dbReference type="InterPro" id="IPR006638">
    <property type="entry name" value="Elp3/MiaA/NifB-like_rSAM"/>
</dbReference>
<evidence type="ECO:0000256" key="16">
    <source>
        <dbReference type="ARBA" id="ARBA00044771"/>
    </source>
</evidence>
<dbReference type="InterPro" id="IPR058240">
    <property type="entry name" value="rSAM_sf"/>
</dbReference>
<dbReference type="SFLD" id="SFLDG01086">
    <property type="entry name" value="elongater_protein-like"/>
    <property type="match status" value="1"/>
</dbReference>
<dbReference type="SUPFAM" id="SSF55729">
    <property type="entry name" value="Acyl-CoA N-acyltransferases (Nat)"/>
    <property type="match status" value="1"/>
</dbReference>
<evidence type="ECO:0000256" key="3">
    <source>
        <dbReference type="ARBA" id="ARBA00005494"/>
    </source>
</evidence>
<dbReference type="PROSITE" id="PS51918">
    <property type="entry name" value="RADICAL_SAM"/>
    <property type="match status" value="1"/>
</dbReference>
<dbReference type="InterPro" id="IPR032432">
    <property type="entry name" value="Radical_SAM_C"/>
</dbReference>
<reference evidence="19" key="1">
    <citation type="submission" date="2013-08" db="EMBL/GenBank/DDBJ databases">
        <authorList>
            <person name="Mendez C."/>
            <person name="Richter M."/>
            <person name="Ferrer M."/>
            <person name="Sanchez J."/>
        </authorList>
    </citation>
    <scope>NUCLEOTIDE SEQUENCE</scope>
</reference>
<dbReference type="InterPro" id="IPR000182">
    <property type="entry name" value="GNAT_dom"/>
</dbReference>
<dbReference type="GO" id="GO:0106261">
    <property type="term" value="F:tRNA uridine(34) acetyltransferase activity"/>
    <property type="evidence" value="ECO:0007669"/>
    <property type="project" value="UniProtKB-EC"/>
</dbReference>
<dbReference type="AlphaFoldDB" id="T1B6P0"/>
<keyword evidence="9" id="KW-0819">tRNA processing</keyword>
<dbReference type="InterPro" id="IPR007197">
    <property type="entry name" value="rSAM"/>
</dbReference>
<comment type="catalytic activity">
    <reaction evidence="17">
        <text>uridine(34) in tRNA + acetyl-CoA + S-adenosyl-L-methionine + H2O = 5-(carboxymethyl)uridine(34) in tRNA + 5'-deoxyadenosine + L-methionine + CoA + 2 H(+)</text>
        <dbReference type="Rhea" id="RHEA:61020"/>
        <dbReference type="Rhea" id="RHEA-COMP:10407"/>
        <dbReference type="Rhea" id="RHEA-COMP:11727"/>
        <dbReference type="ChEBI" id="CHEBI:15377"/>
        <dbReference type="ChEBI" id="CHEBI:15378"/>
        <dbReference type="ChEBI" id="CHEBI:17319"/>
        <dbReference type="ChEBI" id="CHEBI:57287"/>
        <dbReference type="ChEBI" id="CHEBI:57288"/>
        <dbReference type="ChEBI" id="CHEBI:57844"/>
        <dbReference type="ChEBI" id="CHEBI:59789"/>
        <dbReference type="ChEBI" id="CHEBI:65315"/>
        <dbReference type="ChEBI" id="CHEBI:74882"/>
        <dbReference type="EC" id="2.3.1.311"/>
    </reaction>
    <physiologicalReaction direction="left-to-right" evidence="17">
        <dbReference type="Rhea" id="RHEA:61021"/>
    </physiologicalReaction>
</comment>
<evidence type="ECO:0000256" key="10">
    <source>
        <dbReference type="ARBA" id="ARBA00022723"/>
    </source>
</evidence>
<proteinExistence type="inferred from homology"/>
<sequence length="512" mass="56148">MAGVTPDPAPTPEGIHRAKVAALRLHGGGPLPSNATWIDSLPAAERARFDGAIRRKPSRTLSGVAVVAVMTAPVRCPHGRCTYCPGGVENASPQSYTGEEPSALRGAQFHWDSAAITRNRIETLTQLGHATSKVEVIVMGGTFPARPRPYQTEVLRGIYDGLNGRPSADLAEAIRTNESAPHRMVGLTVETRPDWCDGRVLPFLLDAGVTRVEVGVECLRDDVLEAVGRAHAVGDIARATREARDRGLKVGYHWMLGLPGMDPERDFADFRRLWDEPAFRPDFLKIYPTLVLPGTPLFDDWRAGRYRPYDTETAADLLARMKAIVPPWVRIQRIQRDIPSRLVADGVRTSNVRELALARLAAQGRACRCLRCREPGRRASPPAESFQPVERDFPASGGDETFLSYEEAETDTVAGFLRLRLPSADTEGGLRSAVIRELKVLGRSVPVGGSGGGRSEYQHLGFGRRLVARAEARARAAGHDRIFVTSAVGTRAYYRDLGYVRDGPWMSKLLRP</sequence>
<name>T1B6P0_9ZZZZ</name>
<evidence type="ECO:0000256" key="4">
    <source>
        <dbReference type="ARBA" id="ARBA00020266"/>
    </source>
</evidence>
<dbReference type="Pfam" id="PF04055">
    <property type="entry name" value="Radical_SAM"/>
    <property type="match status" value="1"/>
</dbReference>
<dbReference type="EMBL" id="AUZY01007809">
    <property type="protein sequence ID" value="EQD48649.1"/>
    <property type="molecule type" value="Genomic_DNA"/>
</dbReference>
<dbReference type="PANTHER" id="PTHR11135">
    <property type="entry name" value="HISTONE ACETYLTRANSFERASE-RELATED"/>
    <property type="match status" value="1"/>
</dbReference>
<dbReference type="InterPro" id="IPR034687">
    <property type="entry name" value="ELP3-like"/>
</dbReference>
<dbReference type="CDD" id="cd01335">
    <property type="entry name" value="Radical_SAM"/>
    <property type="match status" value="1"/>
</dbReference>
<evidence type="ECO:0000256" key="6">
    <source>
        <dbReference type="ARBA" id="ARBA00022555"/>
    </source>
</evidence>
<keyword evidence="14" id="KW-0012">Acyltransferase</keyword>
<accession>T1B6P0</accession>
<dbReference type="SFLD" id="SFLDS00029">
    <property type="entry name" value="Radical_SAM"/>
    <property type="match status" value="1"/>
</dbReference>
<dbReference type="NCBIfam" id="TIGR01211">
    <property type="entry name" value="ELP3"/>
    <property type="match status" value="1"/>
</dbReference>
<dbReference type="GO" id="GO:0005737">
    <property type="term" value="C:cytoplasm"/>
    <property type="evidence" value="ECO:0007669"/>
    <property type="project" value="TreeGrafter"/>
</dbReference>
<organism evidence="19">
    <name type="scientific">mine drainage metagenome</name>
    <dbReference type="NCBI Taxonomy" id="410659"/>
    <lineage>
        <taxon>unclassified sequences</taxon>
        <taxon>metagenomes</taxon>
        <taxon>ecological metagenomes</taxon>
    </lineage>
</organism>
<comment type="caution">
    <text evidence="19">The sequence shown here is derived from an EMBL/GenBank/DDBJ whole genome shotgun (WGS) entry which is preliminary data.</text>
</comment>
<evidence type="ECO:0000256" key="12">
    <source>
        <dbReference type="ARBA" id="ARBA00023004"/>
    </source>
</evidence>
<keyword evidence="11" id="KW-0694">RNA-binding</keyword>
<keyword evidence="6" id="KW-0820">tRNA-binding</keyword>
<dbReference type="Gene3D" id="3.30.750.200">
    <property type="match status" value="1"/>
</dbReference>
<keyword evidence="8" id="KW-0949">S-adenosyl-L-methionine</keyword>
<dbReference type="GO" id="GO:0002926">
    <property type="term" value="P:tRNA wobble base 5-methoxycarbonylmethyl-2-thiouridinylation"/>
    <property type="evidence" value="ECO:0007669"/>
    <property type="project" value="TreeGrafter"/>
</dbReference>
<evidence type="ECO:0000256" key="7">
    <source>
        <dbReference type="ARBA" id="ARBA00022679"/>
    </source>
</evidence>
<gene>
    <name evidence="19" type="ORF">B1B_11970</name>
</gene>
<dbReference type="Pfam" id="PF00583">
    <property type="entry name" value="Acetyltransf_1"/>
    <property type="match status" value="1"/>
</dbReference>
<dbReference type="SUPFAM" id="SSF102114">
    <property type="entry name" value="Radical SAM enzymes"/>
    <property type="match status" value="1"/>
</dbReference>
<evidence type="ECO:0000313" key="19">
    <source>
        <dbReference type="EMBL" id="EQD48649.1"/>
    </source>
</evidence>
<dbReference type="InterPro" id="IPR039661">
    <property type="entry name" value="ELP3"/>
</dbReference>
<evidence type="ECO:0000256" key="11">
    <source>
        <dbReference type="ARBA" id="ARBA00022884"/>
    </source>
</evidence>
<evidence type="ECO:0000256" key="17">
    <source>
        <dbReference type="ARBA" id="ARBA00047372"/>
    </source>
</evidence>
<keyword evidence="12" id="KW-0408">Iron</keyword>
<dbReference type="GO" id="GO:0051539">
    <property type="term" value="F:4 iron, 4 sulfur cluster binding"/>
    <property type="evidence" value="ECO:0007669"/>
    <property type="project" value="UniProtKB-KW"/>
</dbReference>
<evidence type="ECO:0000256" key="5">
    <source>
        <dbReference type="ARBA" id="ARBA00022485"/>
    </source>
</evidence>
<protein>
    <recommendedName>
        <fullName evidence="4">Elongator complex protein 3</fullName>
        <ecNumber evidence="16">2.3.1.311</ecNumber>
    </recommendedName>
    <alternativeName>
        <fullName evidence="15">tRNA uridine(34) acetyltransferase</fullName>
    </alternativeName>
</protein>
<feature type="domain" description="Radical SAM core" evidence="18">
    <location>
        <begin position="59"/>
        <end position="341"/>
    </location>
</feature>
<dbReference type="Pfam" id="PF16199">
    <property type="entry name" value="Radical_SAM_C"/>
    <property type="match status" value="1"/>
</dbReference>
<evidence type="ECO:0000256" key="15">
    <source>
        <dbReference type="ARBA" id="ARBA00030769"/>
    </source>
</evidence>
<keyword evidence="13" id="KW-0411">Iron-sulfur</keyword>
<comment type="pathway">
    <text evidence="2">tRNA modification; 5-methoxycarbonylmethyl-2-thiouridine-tRNA biosynthesis.</text>
</comment>
<comment type="similarity">
    <text evidence="3">Belongs to the ELP3 family.</text>
</comment>
<comment type="cofactor">
    <cofactor evidence="1">
        <name>[4Fe-4S] cluster</name>
        <dbReference type="ChEBI" id="CHEBI:49883"/>
    </cofactor>
</comment>
<dbReference type="SMART" id="SM00729">
    <property type="entry name" value="Elp3"/>
    <property type="match status" value="1"/>
</dbReference>
<evidence type="ECO:0000259" key="18">
    <source>
        <dbReference type="PROSITE" id="PS51918"/>
    </source>
</evidence>
<dbReference type="Gene3D" id="3.40.630.30">
    <property type="match status" value="1"/>
</dbReference>
<evidence type="ECO:0000256" key="9">
    <source>
        <dbReference type="ARBA" id="ARBA00022694"/>
    </source>
</evidence>
<reference evidence="19" key="2">
    <citation type="journal article" date="2014" name="ISME J.">
        <title>Microbial stratification in low pH oxic and suboxic macroscopic growths along an acid mine drainage.</title>
        <authorList>
            <person name="Mendez-Garcia C."/>
            <person name="Mesa V."/>
            <person name="Sprenger R.R."/>
            <person name="Richter M."/>
            <person name="Diez M.S."/>
            <person name="Solano J."/>
            <person name="Bargiela R."/>
            <person name="Golyshina O.V."/>
            <person name="Manteca A."/>
            <person name="Ramos J.L."/>
            <person name="Gallego J.R."/>
            <person name="Llorente I."/>
            <person name="Martins Dos Santos V.A."/>
            <person name="Jensen O.N."/>
            <person name="Pelaez A.I."/>
            <person name="Sanchez J."/>
            <person name="Ferrer M."/>
        </authorList>
    </citation>
    <scope>NUCLEOTIDE SEQUENCE</scope>
</reference>
<keyword evidence="5" id="KW-0004">4Fe-4S</keyword>
<dbReference type="PANTHER" id="PTHR11135:SF0">
    <property type="entry name" value="ELONGATOR COMPLEX PROTEIN 3"/>
    <property type="match status" value="1"/>
</dbReference>
<evidence type="ECO:0000256" key="1">
    <source>
        <dbReference type="ARBA" id="ARBA00001966"/>
    </source>
</evidence>
<keyword evidence="10" id="KW-0479">Metal-binding</keyword>
<evidence type="ECO:0000256" key="8">
    <source>
        <dbReference type="ARBA" id="ARBA00022691"/>
    </source>
</evidence>
<dbReference type="EC" id="2.3.1.311" evidence="16"/>
<keyword evidence="7 19" id="KW-0808">Transferase</keyword>
<dbReference type="GO" id="GO:0000049">
    <property type="term" value="F:tRNA binding"/>
    <property type="evidence" value="ECO:0007669"/>
    <property type="project" value="UniProtKB-KW"/>
</dbReference>
<dbReference type="GO" id="GO:0046872">
    <property type="term" value="F:metal ion binding"/>
    <property type="evidence" value="ECO:0007669"/>
    <property type="project" value="UniProtKB-KW"/>
</dbReference>
<evidence type="ECO:0000256" key="2">
    <source>
        <dbReference type="ARBA" id="ARBA00005043"/>
    </source>
</evidence>